<protein>
    <recommendedName>
        <fullName evidence="10">PXA domain-containing protein</fullName>
    </recommendedName>
</protein>
<dbReference type="InterPro" id="IPR003114">
    <property type="entry name" value="Phox_assoc"/>
</dbReference>
<feature type="coiled-coil region" evidence="2">
    <location>
        <begin position="859"/>
        <end position="886"/>
    </location>
</feature>
<dbReference type="PANTHER" id="PTHR22775:SF3">
    <property type="entry name" value="SORTING NEXIN-13"/>
    <property type="match status" value="1"/>
</dbReference>
<name>C5M460_CANTT</name>
<dbReference type="HOGENOM" id="CLU_002131_1_0_1"/>
<dbReference type="Proteomes" id="UP000002037">
    <property type="component" value="Unassembled WGS sequence"/>
</dbReference>
<evidence type="ECO:0000259" key="6">
    <source>
        <dbReference type="PROSITE" id="PS50195"/>
    </source>
</evidence>
<keyword evidence="4" id="KW-1133">Transmembrane helix</keyword>
<dbReference type="CDD" id="cd06876">
    <property type="entry name" value="PX_MDM1p"/>
    <property type="match status" value="1"/>
</dbReference>
<dbReference type="PROSITE" id="PS50195">
    <property type="entry name" value="PX"/>
    <property type="match status" value="1"/>
</dbReference>
<dbReference type="InterPro" id="IPR036305">
    <property type="entry name" value="RGS_sf"/>
</dbReference>
<dbReference type="InterPro" id="IPR044926">
    <property type="entry name" value="RGS_subdomain_2"/>
</dbReference>
<feature type="transmembrane region" description="Helical" evidence="4">
    <location>
        <begin position="31"/>
        <end position="51"/>
    </location>
</feature>
<dbReference type="AlphaFoldDB" id="C5M460"/>
<dbReference type="eggNOG" id="KOG2101">
    <property type="taxonomic scope" value="Eukaryota"/>
</dbReference>
<dbReference type="GO" id="GO:0035091">
    <property type="term" value="F:phosphatidylinositol binding"/>
    <property type="evidence" value="ECO:0007669"/>
    <property type="project" value="InterPro"/>
</dbReference>
<dbReference type="STRING" id="294747.C5M460"/>
<dbReference type="InterPro" id="IPR016137">
    <property type="entry name" value="RGS"/>
</dbReference>
<keyword evidence="2" id="KW-0175">Coiled coil</keyword>
<accession>C5M460</accession>
<feature type="region of interest" description="Disordered" evidence="3">
    <location>
        <begin position="563"/>
        <end position="602"/>
    </location>
</feature>
<dbReference type="RefSeq" id="XP_002546068.1">
    <property type="nucleotide sequence ID" value="XM_002546022.1"/>
</dbReference>
<keyword evidence="9" id="KW-1185">Reference proteome</keyword>
<organism evidence="8 9">
    <name type="scientific">Candida tropicalis (strain ATCC MYA-3404 / T1)</name>
    <name type="common">Yeast</name>
    <dbReference type="NCBI Taxonomy" id="294747"/>
    <lineage>
        <taxon>Eukaryota</taxon>
        <taxon>Fungi</taxon>
        <taxon>Dikarya</taxon>
        <taxon>Ascomycota</taxon>
        <taxon>Saccharomycotina</taxon>
        <taxon>Pichiomycetes</taxon>
        <taxon>Debaryomycetaceae</taxon>
        <taxon>Candida/Lodderomyces clade</taxon>
        <taxon>Candida</taxon>
    </lineage>
</organism>
<keyword evidence="4" id="KW-0812">Transmembrane</keyword>
<evidence type="ECO:0000259" key="7">
    <source>
        <dbReference type="PROSITE" id="PS51207"/>
    </source>
</evidence>
<dbReference type="SMART" id="SM00313">
    <property type="entry name" value="PXA"/>
    <property type="match status" value="1"/>
</dbReference>
<reference evidence="8 9" key="1">
    <citation type="journal article" date="2009" name="Nature">
        <title>Evolution of pathogenicity and sexual reproduction in eight Candida genomes.</title>
        <authorList>
            <person name="Butler G."/>
            <person name="Rasmussen M.D."/>
            <person name="Lin M.F."/>
            <person name="Santos M.A."/>
            <person name="Sakthikumar S."/>
            <person name="Munro C.A."/>
            <person name="Rheinbay E."/>
            <person name="Grabherr M."/>
            <person name="Forche A."/>
            <person name="Reedy J.L."/>
            <person name="Agrafioti I."/>
            <person name="Arnaud M.B."/>
            <person name="Bates S."/>
            <person name="Brown A.J."/>
            <person name="Brunke S."/>
            <person name="Costanzo M.C."/>
            <person name="Fitzpatrick D.A."/>
            <person name="de Groot P.W."/>
            <person name="Harris D."/>
            <person name="Hoyer L.L."/>
            <person name="Hube B."/>
            <person name="Klis F.M."/>
            <person name="Kodira C."/>
            <person name="Lennard N."/>
            <person name="Logue M.E."/>
            <person name="Martin R."/>
            <person name="Neiman A.M."/>
            <person name="Nikolaou E."/>
            <person name="Quail M.A."/>
            <person name="Quinn J."/>
            <person name="Santos M.C."/>
            <person name="Schmitzberger F.F."/>
            <person name="Sherlock G."/>
            <person name="Shah P."/>
            <person name="Silverstein K.A."/>
            <person name="Skrzypek M.S."/>
            <person name="Soll D."/>
            <person name="Staggs R."/>
            <person name="Stansfield I."/>
            <person name="Stumpf M.P."/>
            <person name="Sudbery P.E."/>
            <person name="Srikantha T."/>
            <person name="Zeng Q."/>
            <person name="Berman J."/>
            <person name="Berriman M."/>
            <person name="Heitman J."/>
            <person name="Gow N.A."/>
            <person name="Lorenz M.C."/>
            <person name="Birren B.W."/>
            <person name="Kellis M."/>
            <person name="Cuomo C.A."/>
        </authorList>
    </citation>
    <scope>NUCLEOTIDE SEQUENCE [LARGE SCALE GENOMIC DNA]</scope>
    <source>
        <strain evidence="9">ATCC MYA-3404 / T1</strain>
    </source>
</reference>
<dbReference type="PANTHER" id="PTHR22775">
    <property type="entry name" value="SORTING NEXIN"/>
    <property type="match status" value="1"/>
</dbReference>
<dbReference type="PROSITE" id="PS50132">
    <property type="entry name" value="RGS"/>
    <property type="match status" value="1"/>
</dbReference>
<dbReference type="Pfam" id="PF02194">
    <property type="entry name" value="PXA"/>
    <property type="match status" value="1"/>
</dbReference>
<sequence length="1038" mass="120877">MAINSSNKKLIIWSSTVLILLWCIKTNRISIIISLIFGILIALLSTIYYSIKLRQFKPQQKNNNNNKRKKKRFEFTYPDNWKNEIIQLQNDNFKLKQPIFPDSFLISEVLQELIDLIIGEFITPWYFQLTKSTLFTDDISLEIKEVIKNFHGRLINVDFAQLLVVNILPIIQDHFMSFLQAEEIVKNQGKFTKFDSNEYHLAIASSYKRGKLHRGVTTNNSLTNNDESNPKEKIYLRKKVKALLPFVLSDNEKDNEIVIGFVTELIACTVLCNVFNLLTESDFYNLMIVKLIGDNLRRRDQVKQLRAALELHTQNKSKNKDESNGPSLKPPVSQTASDLSLQFQLKEKINQKKQERENDHSLKLNDILFDKDNSRIFREFMEHEGKSKLLEFWEEVELIKAPLEGVGGEDDPLALSLEFGNSDDVYQIYTKFIINGDIPTSDIGMFDKLVNPTDEKNESKMKVYHECRVALFKIQNEIFEQMETEDLPLFRDSELYHDLVNQTKPSEVNPEVIHAVESAFTQIMKNPENLETQFNETDDQILTTIQLKKELFGDIANYGSDENLSNRNSRLFDDDLSDEEVSETDSDSVNSERPNLSNSDSEVQFAAPGNLNLAEEIPKLTQEVENLQRQITVLDPLIKKAELTNNVSELKVLQKLKTGMIRDINFMELQKQQYIVQENDNSLYGKSRVCIQSYIRDAEKNGKEFTLYIIEVQKFSSEDPNEIKAGWVVARRFSQFYRLHEYLKSRYSKVGQLKFPKKTIQVLKFQQKQIVEIRQIQLEEYLQQLIKIHEVCSDKAFRSFLSSENFNLKKNQRFEEPTRNENSNNYQELFGNKWYRGISDFVATPKSPHEVKEGQSGIDSGLMENIKDMEKELKQFDEESSQTSKMPFVKPICDLLITVFKLHNSKNWLRGRALVVILQQILGTTVEKKVYDLVEGQLKSEETILDLITLLKDILFPNGKFKDPPILRSLYQQSNTRQEAKTLLEFFIFETCSRIFGSHNSIFAANEFFKMIQNEYLNRHLIFEIFDEIMKQIFPKID</sequence>
<dbReference type="InterPro" id="IPR001683">
    <property type="entry name" value="PX_dom"/>
</dbReference>
<evidence type="ECO:0000256" key="1">
    <source>
        <dbReference type="ARBA" id="ARBA00010883"/>
    </source>
</evidence>
<evidence type="ECO:0000259" key="5">
    <source>
        <dbReference type="PROSITE" id="PS50132"/>
    </source>
</evidence>
<evidence type="ECO:0000313" key="9">
    <source>
        <dbReference type="Proteomes" id="UP000002037"/>
    </source>
</evidence>
<dbReference type="SMART" id="SM00312">
    <property type="entry name" value="PX"/>
    <property type="match status" value="1"/>
</dbReference>
<dbReference type="OrthoDB" id="120967at2759"/>
<dbReference type="Pfam" id="PF08628">
    <property type="entry name" value="Nexin_C"/>
    <property type="match status" value="1"/>
</dbReference>
<dbReference type="InterPro" id="IPR013937">
    <property type="entry name" value="Sorting_nexin_C"/>
</dbReference>
<comment type="similarity">
    <text evidence="1">Belongs to the sorting nexin family.</text>
</comment>
<dbReference type="PROSITE" id="PS51207">
    <property type="entry name" value="PXA"/>
    <property type="match status" value="1"/>
</dbReference>
<feature type="transmembrane region" description="Helical" evidence="4">
    <location>
        <begin position="6"/>
        <end position="24"/>
    </location>
</feature>
<dbReference type="SMART" id="SM00315">
    <property type="entry name" value="RGS"/>
    <property type="match status" value="1"/>
</dbReference>
<evidence type="ECO:0000313" key="8">
    <source>
        <dbReference type="EMBL" id="EER36110.1"/>
    </source>
</evidence>
<feature type="region of interest" description="Disordered" evidence="3">
    <location>
        <begin position="309"/>
        <end position="338"/>
    </location>
</feature>
<dbReference type="Gene3D" id="1.10.167.10">
    <property type="entry name" value="Regulator of G-protein Signalling 4, domain 2"/>
    <property type="match status" value="1"/>
</dbReference>
<dbReference type="KEGG" id="ctp:CTRG_00849"/>
<dbReference type="SUPFAM" id="SSF48097">
    <property type="entry name" value="Regulator of G-protein signaling, RGS"/>
    <property type="match status" value="1"/>
</dbReference>
<feature type="domain" description="PXA" evidence="7">
    <location>
        <begin position="103"/>
        <end position="296"/>
    </location>
</feature>
<feature type="domain" description="PX" evidence="6">
    <location>
        <begin position="686"/>
        <end position="808"/>
    </location>
</feature>
<evidence type="ECO:0008006" key="10">
    <source>
        <dbReference type="Google" id="ProtNLM"/>
    </source>
</evidence>
<evidence type="ECO:0000256" key="3">
    <source>
        <dbReference type="SAM" id="MobiDB-lite"/>
    </source>
</evidence>
<feature type="domain" description="RGS" evidence="5">
    <location>
        <begin position="363"/>
        <end position="500"/>
    </location>
</feature>
<keyword evidence="4" id="KW-0472">Membrane</keyword>
<dbReference type="Pfam" id="PF00787">
    <property type="entry name" value="PX"/>
    <property type="match status" value="1"/>
</dbReference>
<dbReference type="SUPFAM" id="SSF64268">
    <property type="entry name" value="PX domain"/>
    <property type="match status" value="1"/>
</dbReference>
<dbReference type="GeneID" id="8299938"/>
<dbReference type="Pfam" id="PF00615">
    <property type="entry name" value="RGS"/>
    <property type="match status" value="1"/>
</dbReference>
<dbReference type="Gene3D" id="3.30.1520.10">
    <property type="entry name" value="Phox-like domain"/>
    <property type="match status" value="1"/>
</dbReference>
<evidence type="ECO:0000256" key="2">
    <source>
        <dbReference type="SAM" id="Coils"/>
    </source>
</evidence>
<dbReference type="InterPro" id="IPR036871">
    <property type="entry name" value="PX_dom_sf"/>
</dbReference>
<feature type="compositionally biased region" description="Polar residues" evidence="3">
    <location>
        <begin position="593"/>
        <end position="602"/>
    </location>
</feature>
<evidence type="ECO:0000256" key="4">
    <source>
        <dbReference type="SAM" id="Phobius"/>
    </source>
</evidence>
<dbReference type="VEuPathDB" id="FungiDB:CTRG_00849"/>
<feature type="compositionally biased region" description="Acidic residues" evidence="3">
    <location>
        <begin position="574"/>
        <end position="586"/>
    </location>
</feature>
<dbReference type="EMBL" id="GG692395">
    <property type="protein sequence ID" value="EER36110.1"/>
    <property type="molecule type" value="Genomic_DNA"/>
</dbReference>
<gene>
    <name evidence="8" type="ORF">CTRG_00849</name>
</gene>
<proteinExistence type="inferred from homology"/>